<dbReference type="InterPro" id="IPR008775">
    <property type="entry name" value="Phytyl_CoA_dOase-like"/>
</dbReference>
<dbReference type="RefSeq" id="WP_268612934.1">
    <property type="nucleotide sequence ID" value="NZ_CP113797.1"/>
</dbReference>
<sequence length="324" mass="37081">MNTVYVDAVVSDRVRRERLYQGQVFVFTPRPSTIALCEFAREMIEAAFRGLDPKMAQYHLPVEQYVAIVAPLKPQFIHHPKTKHLIREILEEFACDLHMTYLDVPRLRMTTSDGYLTSGVGYAFHPHRDTWYSAPMCQLNWWLPIYEFESESSLAFHPRYWNRSVKNESSSFSYYEWNSNGRKHAAQHIRKDTRKQPHATEVIELEPQVRVVCEAGGVILFSGAQLHSTVPNTSGLTRYSIDFRTVDIEDVIHRRGAPNLDSAPQGTSLRDFMRGTDFSRISADILALYEDNPGTEEGLLFQPELDQPEFMSSDLFVPASSSAA</sequence>
<organism evidence="1 2">
    <name type="scientific">Thermocoleostomius sinensis A174</name>
    <dbReference type="NCBI Taxonomy" id="2016057"/>
    <lineage>
        <taxon>Bacteria</taxon>
        <taxon>Bacillati</taxon>
        <taxon>Cyanobacteriota</taxon>
        <taxon>Cyanophyceae</taxon>
        <taxon>Oculatellales</taxon>
        <taxon>Oculatellaceae</taxon>
        <taxon>Thermocoleostomius</taxon>
    </lineage>
</organism>
<name>A0A9E8ZIZ0_9CYAN</name>
<evidence type="ECO:0000313" key="1">
    <source>
        <dbReference type="EMBL" id="WAL62594.1"/>
    </source>
</evidence>
<dbReference type="EMBL" id="CP113797">
    <property type="protein sequence ID" value="WAL62594.1"/>
    <property type="molecule type" value="Genomic_DNA"/>
</dbReference>
<keyword evidence="2" id="KW-1185">Reference proteome</keyword>
<dbReference type="KEGG" id="tsin:OXH18_11555"/>
<protein>
    <submittedName>
        <fullName evidence="1">Phytanoyl-CoA dioxygenase family protein</fullName>
    </submittedName>
</protein>
<evidence type="ECO:0000313" key="2">
    <source>
        <dbReference type="Proteomes" id="UP001163152"/>
    </source>
</evidence>
<gene>
    <name evidence="1" type="ORF">OXH18_11555</name>
</gene>
<dbReference type="AlphaFoldDB" id="A0A9E8ZIZ0"/>
<dbReference type="Pfam" id="PF05721">
    <property type="entry name" value="PhyH"/>
    <property type="match status" value="1"/>
</dbReference>
<reference evidence="1" key="1">
    <citation type="submission" date="2022-12" db="EMBL/GenBank/DDBJ databases">
        <title>Polyphasic identification of a Novel Hot-Spring Cyanobacterium Ocullathermofonsia sinensis gen nov. sp. nov. and Genomic Insights on its Adaptations to the Thermal Habitat.</title>
        <authorList>
            <person name="Daroch M."/>
            <person name="Tang J."/>
            <person name="Jiang Y."/>
        </authorList>
    </citation>
    <scope>NUCLEOTIDE SEQUENCE</scope>
    <source>
        <strain evidence="1">PKUAC-SCTA174</strain>
    </source>
</reference>
<dbReference type="GO" id="GO:0016706">
    <property type="term" value="F:2-oxoglutarate-dependent dioxygenase activity"/>
    <property type="evidence" value="ECO:0007669"/>
    <property type="project" value="UniProtKB-ARBA"/>
</dbReference>
<dbReference type="Gene3D" id="2.60.120.620">
    <property type="entry name" value="q2cbj1_9rhob like domain"/>
    <property type="match status" value="1"/>
</dbReference>
<keyword evidence="1" id="KW-0223">Dioxygenase</keyword>
<accession>A0A9E8ZIZ0</accession>
<keyword evidence="1" id="KW-0560">Oxidoreductase</keyword>
<proteinExistence type="predicted"/>
<dbReference type="Proteomes" id="UP001163152">
    <property type="component" value="Chromosome"/>
</dbReference>
<dbReference type="SUPFAM" id="SSF51197">
    <property type="entry name" value="Clavaminate synthase-like"/>
    <property type="match status" value="1"/>
</dbReference>